<dbReference type="RefSeq" id="WP_115899543.1">
    <property type="nucleotide sequence ID" value="NZ_QUNS01000001.1"/>
</dbReference>
<dbReference type="OrthoDB" id="9798708at2"/>
<evidence type="ECO:0000313" key="3">
    <source>
        <dbReference type="Proteomes" id="UP000256884"/>
    </source>
</evidence>
<accession>A0A3E0IBV0</accession>
<dbReference type="InterPro" id="IPR032820">
    <property type="entry name" value="ATPase_put"/>
</dbReference>
<dbReference type="EMBL" id="QUNS01000001">
    <property type="protein sequence ID" value="REH56214.1"/>
    <property type="molecule type" value="Genomic_DNA"/>
</dbReference>
<evidence type="ECO:0000256" key="1">
    <source>
        <dbReference type="SAM" id="Phobius"/>
    </source>
</evidence>
<proteinExistence type="predicted"/>
<protein>
    <submittedName>
        <fullName evidence="2">Putative F0F1-ATPase subunit (Ca2+/Mg2+ transporter)</fullName>
    </submittedName>
</protein>
<feature type="transmembrane region" description="Helical" evidence="1">
    <location>
        <begin position="12"/>
        <end position="34"/>
    </location>
</feature>
<keyword evidence="1" id="KW-0472">Membrane</keyword>
<sequence length="76" mass="8583">MSKDSKKKPLNKYIRFTGIALQMGLTIYLGSLLGEWLDQKYPNDNQLYVKICTLVAVFGAMLSVIIQVTNLTKNDD</sequence>
<keyword evidence="3" id="KW-1185">Reference proteome</keyword>
<comment type="caution">
    <text evidence="2">The sequence shown here is derived from an EMBL/GenBank/DDBJ whole genome shotgun (WGS) entry which is preliminary data.</text>
</comment>
<organism evidence="2 3">
    <name type="scientific">Tenacibaculum gallaicum</name>
    <dbReference type="NCBI Taxonomy" id="561505"/>
    <lineage>
        <taxon>Bacteria</taxon>
        <taxon>Pseudomonadati</taxon>
        <taxon>Bacteroidota</taxon>
        <taxon>Flavobacteriia</taxon>
        <taxon>Flavobacteriales</taxon>
        <taxon>Flavobacteriaceae</taxon>
        <taxon>Tenacibaculum</taxon>
    </lineage>
</organism>
<keyword evidence="1" id="KW-1133">Transmembrane helix</keyword>
<dbReference type="AlphaFoldDB" id="A0A3E0IBV0"/>
<dbReference type="Pfam" id="PF09527">
    <property type="entry name" value="ATPase_gene1"/>
    <property type="match status" value="1"/>
</dbReference>
<evidence type="ECO:0000313" key="2">
    <source>
        <dbReference type="EMBL" id="REH56214.1"/>
    </source>
</evidence>
<dbReference type="Proteomes" id="UP000256884">
    <property type="component" value="Unassembled WGS sequence"/>
</dbReference>
<reference evidence="2 3" key="1">
    <citation type="submission" date="2018-08" db="EMBL/GenBank/DDBJ databases">
        <title>Genomic Encyclopedia of Type Strains, Phase IV (KMG-IV): sequencing the most valuable type-strain genomes for metagenomic binning, comparative biology and taxonomic classification.</title>
        <authorList>
            <person name="Goeker M."/>
        </authorList>
    </citation>
    <scope>NUCLEOTIDE SEQUENCE [LARGE SCALE GENOMIC DNA]</scope>
    <source>
        <strain evidence="2 3">DSM 18841</strain>
    </source>
</reference>
<keyword evidence="1" id="KW-0812">Transmembrane</keyword>
<gene>
    <name evidence="2" type="ORF">C7448_101249</name>
</gene>
<feature type="transmembrane region" description="Helical" evidence="1">
    <location>
        <begin position="46"/>
        <end position="66"/>
    </location>
</feature>
<name>A0A3E0IBV0_9FLAO</name>